<evidence type="ECO:0000256" key="1">
    <source>
        <dbReference type="SAM" id="Phobius"/>
    </source>
</evidence>
<keyword evidence="3" id="KW-1185">Reference proteome</keyword>
<keyword evidence="1" id="KW-1133">Transmembrane helix</keyword>
<dbReference type="Proteomes" id="UP000754883">
    <property type="component" value="Unassembled WGS sequence"/>
</dbReference>
<feature type="transmembrane region" description="Helical" evidence="1">
    <location>
        <begin position="93"/>
        <end position="114"/>
    </location>
</feature>
<name>A0A9N9U5P6_9HYPO</name>
<feature type="transmembrane region" description="Helical" evidence="1">
    <location>
        <begin position="49"/>
        <end position="73"/>
    </location>
</feature>
<protein>
    <submittedName>
        <fullName evidence="2">Uncharacterized protein</fullName>
    </submittedName>
</protein>
<dbReference type="OrthoDB" id="5140575at2759"/>
<proteinExistence type="predicted"/>
<gene>
    <name evidence="2" type="ORF">CBYS24578_00016219</name>
</gene>
<organism evidence="2 3">
    <name type="scientific">Clonostachys byssicola</name>
    <dbReference type="NCBI Taxonomy" id="160290"/>
    <lineage>
        <taxon>Eukaryota</taxon>
        <taxon>Fungi</taxon>
        <taxon>Dikarya</taxon>
        <taxon>Ascomycota</taxon>
        <taxon>Pezizomycotina</taxon>
        <taxon>Sordariomycetes</taxon>
        <taxon>Hypocreomycetidae</taxon>
        <taxon>Hypocreales</taxon>
        <taxon>Bionectriaceae</taxon>
        <taxon>Clonostachys</taxon>
    </lineage>
</organism>
<accession>A0A9N9U5P6</accession>
<keyword evidence="1" id="KW-0812">Transmembrane</keyword>
<evidence type="ECO:0000313" key="3">
    <source>
        <dbReference type="Proteomes" id="UP000754883"/>
    </source>
</evidence>
<dbReference type="EMBL" id="CABFNO020001248">
    <property type="protein sequence ID" value="CAG9974652.1"/>
    <property type="molecule type" value="Genomic_DNA"/>
</dbReference>
<feature type="transmembrane region" description="Helical" evidence="1">
    <location>
        <begin position="121"/>
        <end position="139"/>
    </location>
</feature>
<sequence length="252" mass="28393">MSAPASPNESTPLLTHEADNSTQLAANVSAENEGEPVGNTGSIQPIDKALLRMMTIALIIGILEFVMLCADFFIRQYCSTRFGTSSFWFVVSWPTYLVVNIFVMAFTATNIYVLRKKKRPFWPLPSVFVLAYFAVLLYACVFDEMNTSGFYNPITCRDYLDDPDYGYLGTIDECRAIVPVVAIINWIHFGFAFVMANLLVALFVAFLIKVIRSWNQQPGRTWLQIPAGQFSIEVAVRWGQSNPQSRPAEAEW</sequence>
<keyword evidence="1" id="KW-0472">Membrane</keyword>
<feature type="transmembrane region" description="Helical" evidence="1">
    <location>
        <begin position="186"/>
        <end position="208"/>
    </location>
</feature>
<comment type="caution">
    <text evidence="2">The sequence shown here is derived from an EMBL/GenBank/DDBJ whole genome shotgun (WGS) entry which is preliminary data.</text>
</comment>
<evidence type="ECO:0000313" key="2">
    <source>
        <dbReference type="EMBL" id="CAG9974652.1"/>
    </source>
</evidence>
<dbReference type="AlphaFoldDB" id="A0A9N9U5P6"/>
<reference evidence="2" key="1">
    <citation type="submission" date="2021-10" db="EMBL/GenBank/DDBJ databases">
        <authorList>
            <person name="Piombo E."/>
        </authorList>
    </citation>
    <scope>NUCLEOTIDE SEQUENCE</scope>
</reference>